<dbReference type="Proteomes" id="UP000232003">
    <property type="component" value="Chromosome"/>
</dbReference>
<keyword evidence="8 10" id="KW-0570">Pentose shunt</keyword>
<evidence type="ECO:0000313" key="12">
    <source>
        <dbReference type="Proteomes" id="UP000232003"/>
    </source>
</evidence>
<gene>
    <name evidence="10" type="primary">tal</name>
    <name evidence="11" type="ORF">COO91_08514</name>
</gene>
<dbReference type="UniPathway" id="UPA00115">
    <property type="reaction ID" value="UER00414"/>
</dbReference>
<name>A0A2K8T3T5_9NOSO</name>
<accession>A0A2K8T3T5</accession>
<comment type="pathway">
    <text evidence="3 10">Carbohydrate degradation; pentose phosphate pathway; D-glyceraldehyde 3-phosphate and beta-D-fructose 6-phosphate from D-ribose 5-phosphate and D-xylulose 5-phosphate (non-oxidative stage): step 2/3.</text>
</comment>
<keyword evidence="7 10" id="KW-0808">Transferase</keyword>
<dbReference type="OrthoDB" id="504100at2"/>
<evidence type="ECO:0000256" key="7">
    <source>
        <dbReference type="ARBA" id="ARBA00022679"/>
    </source>
</evidence>
<evidence type="ECO:0000256" key="4">
    <source>
        <dbReference type="ARBA" id="ARBA00008426"/>
    </source>
</evidence>
<organism evidence="11 12">
    <name type="scientific">Nostoc flagelliforme CCNUN1</name>
    <dbReference type="NCBI Taxonomy" id="2038116"/>
    <lineage>
        <taxon>Bacteria</taxon>
        <taxon>Bacillati</taxon>
        <taxon>Cyanobacteriota</taxon>
        <taxon>Cyanophyceae</taxon>
        <taxon>Nostocales</taxon>
        <taxon>Nostocaceae</taxon>
        <taxon>Nostoc</taxon>
    </lineage>
</organism>
<dbReference type="KEGG" id="nfl:COO91_08514"/>
<protein>
    <recommendedName>
        <fullName evidence="5 10">Transaldolase</fullName>
        <ecNumber evidence="5 10">2.2.1.2</ecNumber>
    </recommendedName>
</protein>
<evidence type="ECO:0000256" key="2">
    <source>
        <dbReference type="ARBA" id="ARBA00004496"/>
    </source>
</evidence>
<dbReference type="PANTHER" id="PTHR10683">
    <property type="entry name" value="TRANSALDOLASE"/>
    <property type="match status" value="1"/>
</dbReference>
<proteinExistence type="inferred from homology"/>
<comment type="caution">
    <text evidence="10">Lacks conserved residue(s) required for the propagation of feature annotation.</text>
</comment>
<comment type="similarity">
    <text evidence="4 10">Belongs to the transaldolase family. Type 2 subfamily.</text>
</comment>
<evidence type="ECO:0000313" key="11">
    <source>
        <dbReference type="EMBL" id="AUB42386.1"/>
    </source>
</evidence>
<dbReference type="PIRSF" id="PIRSF036915">
    <property type="entry name" value="Trnald_Bac_Plnt"/>
    <property type="match status" value="1"/>
</dbReference>
<evidence type="ECO:0000256" key="1">
    <source>
        <dbReference type="ARBA" id="ARBA00003518"/>
    </source>
</evidence>
<dbReference type="EMBL" id="CP024785">
    <property type="protein sequence ID" value="AUB42386.1"/>
    <property type="molecule type" value="Genomic_DNA"/>
</dbReference>
<keyword evidence="12" id="KW-1185">Reference proteome</keyword>
<evidence type="ECO:0000256" key="8">
    <source>
        <dbReference type="ARBA" id="ARBA00023126"/>
    </source>
</evidence>
<dbReference type="AlphaFoldDB" id="A0A2K8T3T5"/>
<dbReference type="InterPro" id="IPR001585">
    <property type="entry name" value="TAL/FSA"/>
</dbReference>
<comment type="function">
    <text evidence="1 10">Transaldolase is important for the balance of metabolites in the pentose-phosphate pathway.</text>
</comment>
<sequence length="347" mass="39591">MNLLQSLRHSGQSIWLDGFERSWVSSGQLQQAIEEDGLRGTRSNFDALNLAIQGHAYDRDFNTLAQQGMSRSARSDYEYLLVRDLQLAADRLKPVHAHTQGRDGYVQVDLPPDTLFEPETAVAAAQRIWRSVGWSNLLLRIPATRLMLPVIEQLLREGINVNATLVFSLNVYNQVFESYLRGLEKQIQLGKSVSNGVCFVSFAIDRLDVAINPLIAHSETSFGMMQSRLLYEHYQSQRQRSLPKGAKPLRLVWDCTDISPRFAWHYIQALTVPETVILLSPSTLEMYRKVSLLPISQIKGESDEQIIISETEILSDKRVDQLVNEEMARSLNAFQQLLDTIKHKRRR</sequence>
<evidence type="ECO:0000256" key="9">
    <source>
        <dbReference type="ARBA" id="ARBA00023270"/>
    </source>
</evidence>
<dbReference type="GO" id="GO:0005737">
    <property type="term" value="C:cytoplasm"/>
    <property type="evidence" value="ECO:0007669"/>
    <property type="project" value="UniProtKB-SubCell"/>
</dbReference>
<dbReference type="GO" id="GO:0004801">
    <property type="term" value="F:transaldolase activity"/>
    <property type="evidence" value="ECO:0007669"/>
    <property type="project" value="UniProtKB-UniRule"/>
</dbReference>
<dbReference type="Gene3D" id="3.20.20.70">
    <property type="entry name" value="Aldolase class I"/>
    <property type="match status" value="1"/>
</dbReference>
<keyword evidence="9 10" id="KW-0704">Schiff base</keyword>
<comment type="subcellular location">
    <subcellularLocation>
        <location evidence="2 10">Cytoplasm</location>
    </subcellularLocation>
</comment>
<dbReference type="RefSeq" id="WP_100902433.1">
    <property type="nucleotide sequence ID" value="NZ_CAWNNC010000001.1"/>
</dbReference>
<evidence type="ECO:0000256" key="10">
    <source>
        <dbReference type="HAMAP-Rule" id="MF_00493"/>
    </source>
</evidence>
<dbReference type="PANTHER" id="PTHR10683:SF31">
    <property type="entry name" value="TRANSALDOLASE"/>
    <property type="match status" value="1"/>
</dbReference>
<keyword evidence="6 10" id="KW-0963">Cytoplasm</keyword>
<dbReference type="InterPro" id="IPR004732">
    <property type="entry name" value="Transaldolase_2"/>
</dbReference>
<dbReference type="GO" id="GO:0006098">
    <property type="term" value="P:pentose-phosphate shunt"/>
    <property type="evidence" value="ECO:0007669"/>
    <property type="project" value="UniProtKB-UniRule"/>
</dbReference>
<evidence type="ECO:0000256" key="5">
    <source>
        <dbReference type="ARBA" id="ARBA00013151"/>
    </source>
</evidence>
<dbReference type="HAMAP" id="MF_00493">
    <property type="entry name" value="Transaldolase_2"/>
    <property type="match status" value="1"/>
</dbReference>
<dbReference type="GO" id="GO:0005975">
    <property type="term" value="P:carbohydrate metabolic process"/>
    <property type="evidence" value="ECO:0007669"/>
    <property type="project" value="InterPro"/>
</dbReference>
<evidence type="ECO:0000256" key="3">
    <source>
        <dbReference type="ARBA" id="ARBA00004857"/>
    </source>
</evidence>
<reference evidence="11 12" key="1">
    <citation type="submission" date="2017-11" db="EMBL/GenBank/DDBJ databases">
        <title>Complete genome of a free-living desiccation-tolerant cyanobacterium and its photosynthetic adaptation to extreme terrestrial habitat.</title>
        <authorList>
            <person name="Shang J."/>
        </authorList>
    </citation>
    <scope>NUCLEOTIDE SEQUENCE [LARGE SCALE GENOMIC DNA]</scope>
    <source>
        <strain evidence="11 12">CCNUN1</strain>
    </source>
</reference>
<dbReference type="EC" id="2.2.1.2" evidence="5 10"/>
<dbReference type="Pfam" id="PF00923">
    <property type="entry name" value="TAL_FSA"/>
    <property type="match status" value="1"/>
</dbReference>
<comment type="catalytic activity">
    <reaction evidence="10">
        <text>D-sedoheptulose 7-phosphate + D-glyceraldehyde 3-phosphate = D-erythrose 4-phosphate + beta-D-fructose 6-phosphate</text>
        <dbReference type="Rhea" id="RHEA:17053"/>
        <dbReference type="ChEBI" id="CHEBI:16897"/>
        <dbReference type="ChEBI" id="CHEBI:57483"/>
        <dbReference type="ChEBI" id="CHEBI:57634"/>
        <dbReference type="ChEBI" id="CHEBI:59776"/>
        <dbReference type="EC" id="2.2.1.2"/>
    </reaction>
</comment>
<evidence type="ECO:0000256" key="6">
    <source>
        <dbReference type="ARBA" id="ARBA00022490"/>
    </source>
</evidence>
<dbReference type="SUPFAM" id="SSF51569">
    <property type="entry name" value="Aldolase"/>
    <property type="match status" value="1"/>
</dbReference>
<dbReference type="InterPro" id="IPR013785">
    <property type="entry name" value="Aldolase_TIM"/>
</dbReference>